<dbReference type="InterPro" id="IPR051448">
    <property type="entry name" value="CdaR-like_regulators"/>
</dbReference>
<dbReference type="InterPro" id="IPR025736">
    <property type="entry name" value="PucR_C-HTH_dom"/>
</dbReference>
<comment type="caution">
    <text evidence="2">The sequence shown here is derived from an EMBL/GenBank/DDBJ whole genome shotgun (WGS) entry which is preliminary data.</text>
</comment>
<accession>A0ABQ6K4S9</accession>
<protein>
    <recommendedName>
        <fullName evidence="1">PucR C-terminal helix-turn-helix domain-containing protein</fullName>
    </recommendedName>
</protein>
<proteinExistence type="predicted"/>
<dbReference type="RefSeq" id="WP_284253471.1">
    <property type="nucleotide sequence ID" value="NZ_BSVB01000001.1"/>
</dbReference>
<dbReference type="Pfam" id="PF13556">
    <property type="entry name" value="HTH_30"/>
    <property type="match status" value="1"/>
</dbReference>
<dbReference type="Proteomes" id="UP001157034">
    <property type="component" value="Unassembled WGS sequence"/>
</dbReference>
<reference evidence="3" key="1">
    <citation type="journal article" date="2019" name="Int. J. Syst. Evol. Microbiol.">
        <title>The Global Catalogue of Microorganisms (GCM) 10K type strain sequencing project: providing services to taxonomists for standard genome sequencing and annotation.</title>
        <authorList>
            <consortium name="The Broad Institute Genomics Platform"/>
            <consortium name="The Broad Institute Genome Sequencing Center for Infectious Disease"/>
            <person name="Wu L."/>
            <person name="Ma J."/>
        </authorList>
    </citation>
    <scope>NUCLEOTIDE SEQUENCE [LARGE SCALE GENOMIC DNA]</scope>
    <source>
        <strain evidence="3">NBRC 108894</strain>
    </source>
</reference>
<keyword evidence="3" id="KW-1185">Reference proteome</keyword>
<evidence type="ECO:0000313" key="3">
    <source>
        <dbReference type="Proteomes" id="UP001157034"/>
    </source>
</evidence>
<sequence>MIGLLARSGGREASRRLLEPLRDRPAGDVDELLGAARVWLGHNGAWDPAAKELGIHRHTLRARMAGLGSAIGLDLDDFAGRAELWAALQLS</sequence>
<dbReference type="PANTHER" id="PTHR33744:SF1">
    <property type="entry name" value="DNA-BINDING TRANSCRIPTIONAL ACTIVATOR ADER"/>
    <property type="match status" value="1"/>
</dbReference>
<dbReference type="InterPro" id="IPR042070">
    <property type="entry name" value="PucR_C-HTH_sf"/>
</dbReference>
<dbReference type="EMBL" id="BSVB01000001">
    <property type="protein sequence ID" value="GMA94565.1"/>
    <property type="molecule type" value="Genomic_DNA"/>
</dbReference>
<organism evidence="2 3">
    <name type="scientific">Pseudolysinimonas kribbensis</name>
    <dbReference type="NCBI Taxonomy" id="433641"/>
    <lineage>
        <taxon>Bacteria</taxon>
        <taxon>Bacillati</taxon>
        <taxon>Actinomycetota</taxon>
        <taxon>Actinomycetes</taxon>
        <taxon>Micrococcales</taxon>
        <taxon>Microbacteriaceae</taxon>
        <taxon>Pseudolysinimonas</taxon>
    </lineage>
</organism>
<dbReference type="Gene3D" id="1.10.10.2840">
    <property type="entry name" value="PucR C-terminal helix-turn-helix domain"/>
    <property type="match status" value="1"/>
</dbReference>
<evidence type="ECO:0000313" key="2">
    <source>
        <dbReference type="EMBL" id="GMA94565.1"/>
    </source>
</evidence>
<feature type="domain" description="PucR C-terminal helix-turn-helix" evidence="1">
    <location>
        <begin position="32"/>
        <end position="89"/>
    </location>
</feature>
<dbReference type="PANTHER" id="PTHR33744">
    <property type="entry name" value="CARBOHYDRATE DIACID REGULATOR"/>
    <property type="match status" value="1"/>
</dbReference>
<name>A0ABQ6K4S9_9MICO</name>
<gene>
    <name evidence="2" type="ORF">GCM10025881_13890</name>
</gene>
<evidence type="ECO:0000259" key="1">
    <source>
        <dbReference type="Pfam" id="PF13556"/>
    </source>
</evidence>